<organism evidence="2 3">
    <name type="scientific">Pleurodeles waltl</name>
    <name type="common">Iberian ribbed newt</name>
    <dbReference type="NCBI Taxonomy" id="8319"/>
    <lineage>
        <taxon>Eukaryota</taxon>
        <taxon>Metazoa</taxon>
        <taxon>Chordata</taxon>
        <taxon>Craniata</taxon>
        <taxon>Vertebrata</taxon>
        <taxon>Euteleostomi</taxon>
        <taxon>Amphibia</taxon>
        <taxon>Batrachia</taxon>
        <taxon>Caudata</taxon>
        <taxon>Salamandroidea</taxon>
        <taxon>Salamandridae</taxon>
        <taxon>Pleurodelinae</taxon>
        <taxon>Pleurodeles</taxon>
    </lineage>
</organism>
<sequence>METGDGDGGWTQAAPSAGGRRWGRHTPGHQPCEPLPVPPEEAGGEEPAAEMRRTARARRDGGAARRLHRVVINARLKLHRLRSRGLQSGLSLPGPLNHPQRRTSFPRQRPFFVWQGYVHFPEMSR</sequence>
<reference evidence="2" key="1">
    <citation type="journal article" date="2022" name="bioRxiv">
        <title>Sequencing and chromosome-scale assembly of the giantPleurodeles waltlgenome.</title>
        <authorList>
            <person name="Brown T."/>
            <person name="Elewa A."/>
            <person name="Iarovenko S."/>
            <person name="Subramanian E."/>
            <person name="Araus A.J."/>
            <person name="Petzold A."/>
            <person name="Susuki M."/>
            <person name="Suzuki K.-i.T."/>
            <person name="Hayashi T."/>
            <person name="Toyoda A."/>
            <person name="Oliveira C."/>
            <person name="Osipova E."/>
            <person name="Leigh N.D."/>
            <person name="Simon A."/>
            <person name="Yun M.H."/>
        </authorList>
    </citation>
    <scope>NUCLEOTIDE SEQUENCE</scope>
    <source>
        <strain evidence="2">20211129_DDA</strain>
        <tissue evidence="2">Liver</tissue>
    </source>
</reference>
<feature type="compositionally biased region" description="Basic and acidic residues" evidence="1">
    <location>
        <begin position="49"/>
        <end position="63"/>
    </location>
</feature>
<dbReference type="AlphaFoldDB" id="A0AAV7LXR9"/>
<evidence type="ECO:0000313" key="3">
    <source>
        <dbReference type="Proteomes" id="UP001066276"/>
    </source>
</evidence>
<name>A0AAV7LXR9_PLEWA</name>
<feature type="region of interest" description="Disordered" evidence="1">
    <location>
        <begin position="1"/>
        <end position="64"/>
    </location>
</feature>
<evidence type="ECO:0000313" key="2">
    <source>
        <dbReference type="EMBL" id="KAJ1095694.1"/>
    </source>
</evidence>
<comment type="caution">
    <text evidence="2">The sequence shown here is derived from an EMBL/GenBank/DDBJ whole genome shotgun (WGS) entry which is preliminary data.</text>
</comment>
<accession>A0AAV7LXR9</accession>
<keyword evidence="3" id="KW-1185">Reference proteome</keyword>
<dbReference type="Proteomes" id="UP001066276">
    <property type="component" value="Chromosome 10"/>
</dbReference>
<gene>
    <name evidence="2" type="ORF">NDU88_000852</name>
</gene>
<dbReference type="EMBL" id="JANPWB010000014">
    <property type="protein sequence ID" value="KAJ1095694.1"/>
    <property type="molecule type" value="Genomic_DNA"/>
</dbReference>
<proteinExistence type="predicted"/>
<protein>
    <submittedName>
        <fullName evidence="2">Uncharacterized protein</fullName>
    </submittedName>
</protein>
<evidence type="ECO:0000256" key="1">
    <source>
        <dbReference type="SAM" id="MobiDB-lite"/>
    </source>
</evidence>